<reference evidence="1 2" key="1">
    <citation type="submission" date="2020-02" db="EMBL/GenBank/DDBJ databases">
        <authorList>
            <person name="Ferguson B K."/>
        </authorList>
    </citation>
    <scope>NUCLEOTIDE SEQUENCE [LARGE SCALE GENOMIC DNA]</scope>
</reference>
<name>A0A6H5GC44_9HEMI</name>
<dbReference type="OrthoDB" id="6819643at2759"/>
<sequence length="170" mass="19030">MTDSCFRKCSYLWMCVALPVHDSVESIVVVSRIFDDPLGSIRFDKRVTAFDNVSISDFRLTLDVTCMSVVDSVLKFVLRMRINVLDVLGSDGDFSHRSVHYGCGVDYRSGMYDWSRMHDRSMDYGGRSGVSDRSCLGEDGLARISDAVARETVQEAGCCQPEQHSHNGQL</sequence>
<evidence type="ECO:0000313" key="2">
    <source>
        <dbReference type="Proteomes" id="UP000479000"/>
    </source>
</evidence>
<feature type="non-terminal residue" evidence="1">
    <location>
        <position position="170"/>
    </location>
</feature>
<dbReference type="AlphaFoldDB" id="A0A6H5GC44"/>
<proteinExistence type="predicted"/>
<protein>
    <submittedName>
        <fullName evidence="1">Uncharacterized protein</fullName>
    </submittedName>
</protein>
<dbReference type="Proteomes" id="UP000479000">
    <property type="component" value="Unassembled WGS sequence"/>
</dbReference>
<dbReference type="EMBL" id="CADCXU010009082">
    <property type="protein sequence ID" value="CAB0000012.1"/>
    <property type="molecule type" value="Genomic_DNA"/>
</dbReference>
<keyword evidence="2" id="KW-1185">Reference proteome</keyword>
<organism evidence="1 2">
    <name type="scientific">Nesidiocoris tenuis</name>
    <dbReference type="NCBI Taxonomy" id="355587"/>
    <lineage>
        <taxon>Eukaryota</taxon>
        <taxon>Metazoa</taxon>
        <taxon>Ecdysozoa</taxon>
        <taxon>Arthropoda</taxon>
        <taxon>Hexapoda</taxon>
        <taxon>Insecta</taxon>
        <taxon>Pterygota</taxon>
        <taxon>Neoptera</taxon>
        <taxon>Paraneoptera</taxon>
        <taxon>Hemiptera</taxon>
        <taxon>Heteroptera</taxon>
        <taxon>Panheteroptera</taxon>
        <taxon>Cimicomorpha</taxon>
        <taxon>Miridae</taxon>
        <taxon>Dicyphina</taxon>
        <taxon>Nesidiocoris</taxon>
    </lineage>
</organism>
<gene>
    <name evidence="1" type="ORF">NTEN_LOCUS6199</name>
</gene>
<evidence type="ECO:0000313" key="1">
    <source>
        <dbReference type="EMBL" id="CAB0000012.1"/>
    </source>
</evidence>
<accession>A0A6H5GC44</accession>